<evidence type="ECO:0000313" key="2">
    <source>
        <dbReference type="Proteomes" id="UP001241377"/>
    </source>
</evidence>
<keyword evidence="2" id="KW-1185">Reference proteome</keyword>
<comment type="caution">
    <text evidence="1">The sequence shown here is derived from an EMBL/GenBank/DDBJ whole genome shotgun (WGS) entry which is preliminary data.</text>
</comment>
<protein>
    <submittedName>
        <fullName evidence="1">Uncharacterized protein</fullName>
    </submittedName>
</protein>
<gene>
    <name evidence="1" type="ORF">QFC19_002660</name>
</gene>
<dbReference type="EMBL" id="JASBWR010000023">
    <property type="protein sequence ID" value="KAJ9107917.1"/>
    <property type="molecule type" value="Genomic_DNA"/>
</dbReference>
<proteinExistence type="predicted"/>
<evidence type="ECO:0000313" key="1">
    <source>
        <dbReference type="EMBL" id="KAJ9107917.1"/>
    </source>
</evidence>
<organism evidence="1 2">
    <name type="scientific">Naganishia cerealis</name>
    <dbReference type="NCBI Taxonomy" id="610337"/>
    <lineage>
        <taxon>Eukaryota</taxon>
        <taxon>Fungi</taxon>
        <taxon>Dikarya</taxon>
        <taxon>Basidiomycota</taxon>
        <taxon>Agaricomycotina</taxon>
        <taxon>Tremellomycetes</taxon>
        <taxon>Filobasidiales</taxon>
        <taxon>Filobasidiaceae</taxon>
        <taxon>Naganishia</taxon>
    </lineage>
</organism>
<sequence>MIIPRTFMSKSPVQLLRALRPAAIVPARHFTSTRTQLDAQSQGTKIIQPMLGVAAALKANSDSSFQPKAQIFDEFALKDGVAVVGKIHYIAV</sequence>
<dbReference type="Proteomes" id="UP001241377">
    <property type="component" value="Unassembled WGS sequence"/>
</dbReference>
<name>A0ACC2W8E6_9TREE</name>
<accession>A0ACC2W8E6</accession>
<reference evidence="1" key="1">
    <citation type="submission" date="2023-04" db="EMBL/GenBank/DDBJ databases">
        <title>Draft Genome sequencing of Naganishia species isolated from polar environments using Oxford Nanopore Technology.</title>
        <authorList>
            <person name="Leo P."/>
            <person name="Venkateswaran K."/>
        </authorList>
    </citation>
    <scope>NUCLEOTIDE SEQUENCE</scope>
    <source>
        <strain evidence="1">MNA-CCFEE 5261</strain>
    </source>
</reference>